<name>A0A927CQV6_9BACL</name>
<dbReference type="PANTHER" id="PTHR30336:SF20">
    <property type="entry name" value="DUF218 DOMAIN-CONTAINING PROTEIN"/>
    <property type="match status" value="1"/>
</dbReference>
<feature type="domain" description="DUF218" evidence="1">
    <location>
        <begin position="43"/>
        <end position="187"/>
    </location>
</feature>
<accession>A0A927CQV6</accession>
<dbReference type="GO" id="GO:0005886">
    <property type="term" value="C:plasma membrane"/>
    <property type="evidence" value="ECO:0007669"/>
    <property type="project" value="TreeGrafter"/>
</dbReference>
<dbReference type="InterPro" id="IPR003848">
    <property type="entry name" value="DUF218"/>
</dbReference>
<gene>
    <name evidence="2" type="ORF">IDH41_21410</name>
</gene>
<evidence type="ECO:0000313" key="2">
    <source>
        <dbReference type="EMBL" id="MBD2871148.1"/>
    </source>
</evidence>
<dbReference type="EMBL" id="JACXIY010000027">
    <property type="protein sequence ID" value="MBD2871148.1"/>
    <property type="molecule type" value="Genomic_DNA"/>
</dbReference>
<dbReference type="InterPro" id="IPR051599">
    <property type="entry name" value="Cell_Envelope_Assoc"/>
</dbReference>
<dbReference type="Pfam" id="PF02698">
    <property type="entry name" value="DUF218"/>
    <property type="match status" value="1"/>
</dbReference>
<proteinExistence type="predicted"/>
<dbReference type="CDD" id="cd06259">
    <property type="entry name" value="YdcF-like"/>
    <property type="match status" value="1"/>
</dbReference>
<dbReference type="RefSeq" id="WP_190864804.1">
    <property type="nucleotide sequence ID" value="NZ_JACXIY010000027.1"/>
</dbReference>
<evidence type="ECO:0000313" key="3">
    <source>
        <dbReference type="Proteomes" id="UP000632125"/>
    </source>
</evidence>
<dbReference type="Proteomes" id="UP000632125">
    <property type="component" value="Unassembled WGS sequence"/>
</dbReference>
<organism evidence="2 3">
    <name type="scientific">Paenibacillus arenilitoris</name>
    <dbReference type="NCBI Taxonomy" id="2772299"/>
    <lineage>
        <taxon>Bacteria</taxon>
        <taxon>Bacillati</taxon>
        <taxon>Bacillota</taxon>
        <taxon>Bacilli</taxon>
        <taxon>Bacillales</taxon>
        <taxon>Paenibacillaceae</taxon>
        <taxon>Paenibacillus</taxon>
    </lineage>
</organism>
<dbReference type="AlphaFoldDB" id="A0A927CQV6"/>
<reference evidence="2" key="1">
    <citation type="submission" date="2020-09" db="EMBL/GenBank/DDBJ databases">
        <title>A novel bacterium of genus Paenibacillus, isolated from South China Sea.</title>
        <authorList>
            <person name="Huang H."/>
            <person name="Mo K."/>
            <person name="Hu Y."/>
        </authorList>
    </citation>
    <scope>NUCLEOTIDE SEQUENCE</scope>
    <source>
        <strain evidence="2">IB182493</strain>
    </source>
</reference>
<dbReference type="InterPro" id="IPR014729">
    <property type="entry name" value="Rossmann-like_a/b/a_fold"/>
</dbReference>
<comment type="caution">
    <text evidence="2">The sequence shown here is derived from an EMBL/GenBank/DDBJ whole genome shotgun (WGS) entry which is preliminary data.</text>
</comment>
<protein>
    <submittedName>
        <fullName evidence="2">YdcF family protein</fullName>
    </submittedName>
</protein>
<sequence>MIALKKNLVRMLLGITTLLAAYVCYSAYEIWSFGKIDQLRKADAVIVLGAAAWGDEPSPVLRERINHAIRLHEQGYADKLIFTGGKGEGDRYAESEVARAYAIKRGVGAEHIVIETESKITEQNLQYASRLASQHRLSSFLVVSDPLHMKRAMLMAEHAGLEAYSSPTRTSAYQSWNSRIPFLLRELFFYVGYKCSRAFR</sequence>
<keyword evidence="3" id="KW-1185">Reference proteome</keyword>
<evidence type="ECO:0000259" key="1">
    <source>
        <dbReference type="Pfam" id="PF02698"/>
    </source>
</evidence>
<dbReference type="PANTHER" id="PTHR30336">
    <property type="entry name" value="INNER MEMBRANE PROTEIN, PROBABLE PERMEASE"/>
    <property type="match status" value="1"/>
</dbReference>
<dbReference type="Gene3D" id="3.40.50.620">
    <property type="entry name" value="HUPs"/>
    <property type="match status" value="1"/>
</dbReference>